<sequence>MALIGRYWAGSITLPTRSCSPDPALPIPNPVAHLTFEHVKDFILIMVDVQGR</sequence>
<reference evidence="1 2" key="1">
    <citation type="submission" date="2019-07" db="EMBL/GenBank/DDBJ databases">
        <title>Whole genome shotgun sequence of Microvirga aerophila NBRC 106136.</title>
        <authorList>
            <person name="Hosoyama A."/>
            <person name="Uohara A."/>
            <person name="Ohji S."/>
            <person name="Ichikawa N."/>
        </authorList>
    </citation>
    <scope>NUCLEOTIDE SEQUENCE [LARGE SCALE GENOMIC DNA]</scope>
    <source>
        <strain evidence="1 2">NBRC 106136</strain>
    </source>
</reference>
<evidence type="ECO:0000313" key="1">
    <source>
        <dbReference type="EMBL" id="GEO19012.1"/>
    </source>
</evidence>
<comment type="caution">
    <text evidence="1">The sequence shown here is derived from an EMBL/GenBank/DDBJ whole genome shotgun (WGS) entry which is preliminary data.</text>
</comment>
<dbReference type="AlphaFoldDB" id="A0A512C474"/>
<name>A0A512C474_9HYPH</name>
<protein>
    <submittedName>
        <fullName evidence="1">Uncharacterized protein</fullName>
    </submittedName>
</protein>
<organism evidence="1 2">
    <name type="scientific">Microvirga aerophila</name>
    <dbReference type="NCBI Taxonomy" id="670291"/>
    <lineage>
        <taxon>Bacteria</taxon>
        <taxon>Pseudomonadati</taxon>
        <taxon>Pseudomonadota</taxon>
        <taxon>Alphaproteobacteria</taxon>
        <taxon>Hyphomicrobiales</taxon>
        <taxon>Methylobacteriaceae</taxon>
        <taxon>Microvirga</taxon>
    </lineage>
</organism>
<gene>
    <name evidence="1" type="ORF">MAE02_67080</name>
</gene>
<accession>A0A512C474</accession>
<evidence type="ECO:0000313" key="2">
    <source>
        <dbReference type="Proteomes" id="UP000321085"/>
    </source>
</evidence>
<keyword evidence="2" id="KW-1185">Reference proteome</keyword>
<dbReference type="Proteomes" id="UP000321085">
    <property type="component" value="Unassembled WGS sequence"/>
</dbReference>
<proteinExistence type="predicted"/>
<dbReference type="EMBL" id="BJYU01000295">
    <property type="protein sequence ID" value="GEO19012.1"/>
    <property type="molecule type" value="Genomic_DNA"/>
</dbReference>